<comment type="caution">
    <text evidence="1">The sequence shown here is derived from an EMBL/GenBank/DDBJ whole genome shotgun (WGS) entry which is preliminary data.</text>
</comment>
<protein>
    <submittedName>
        <fullName evidence="1">Uncharacterized protein</fullName>
    </submittedName>
</protein>
<dbReference type="AlphaFoldDB" id="A0A834NC82"/>
<proteinExistence type="predicted"/>
<evidence type="ECO:0000313" key="1">
    <source>
        <dbReference type="EMBL" id="KAF7402799.1"/>
    </source>
</evidence>
<reference evidence="1" key="1">
    <citation type="journal article" date="2020" name="G3 (Bethesda)">
        <title>High-Quality Assemblies for Three Invasive Social Wasps from the &lt;i&gt;Vespula&lt;/i&gt; Genus.</title>
        <authorList>
            <person name="Harrop T.W.R."/>
            <person name="Guhlin J."/>
            <person name="McLaughlin G.M."/>
            <person name="Permina E."/>
            <person name="Stockwell P."/>
            <person name="Gilligan J."/>
            <person name="Le Lec M.F."/>
            <person name="Gruber M.A.M."/>
            <person name="Quinn O."/>
            <person name="Lovegrove M."/>
            <person name="Duncan E.J."/>
            <person name="Remnant E.J."/>
            <person name="Van Eeckhoven J."/>
            <person name="Graham B."/>
            <person name="Knapp R.A."/>
            <person name="Langford K.W."/>
            <person name="Kronenberg Z."/>
            <person name="Press M.O."/>
            <person name="Eacker S.M."/>
            <person name="Wilson-Rankin E.E."/>
            <person name="Purcell J."/>
            <person name="Lester P.J."/>
            <person name="Dearden P.K."/>
        </authorList>
    </citation>
    <scope>NUCLEOTIDE SEQUENCE</scope>
    <source>
        <strain evidence="1">Marl-1</strain>
    </source>
</reference>
<dbReference type="EMBL" id="JACSEA010000004">
    <property type="protein sequence ID" value="KAF7402799.1"/>
    <property type="molecule type" value="Genomic_DNA"/>
</dbReference>
<gene>
    <name evidence="1" type="ORF">HZH66_005066</name>
</gene>
<dbReference type="Proteomes" id="UP000614350">
    <property type="component" value="Unassembled WGS sequence"/>
</dbReference>
<keyword evidence="2" id="KW-1185">Reference proteome</keyword>
<evidence type="ECO:0000313" key="2">
    <source>
        <dbReference type="Proteomes" id="UP000614350"/>
    </source>
</evidence>
<sequence>MIDNICYIMEENSEAAILRQYGGRRTVRVFGRCENDAGTKAYPAGKMAVALATCCHFDFAAGISFSSVIPVFIDDGSAVHEAL</sequence>
<accession>A0A834NC82</accession>
<organism evidence="1 2">
    <name type="scientific">Vespula vulgaris</name>
    <name type="common">Yellow jacket</name>
    <name type="synonym">Wasp</name>
    <dbReference type="NCBI Taxonomy" id="7454"/>
    <lineage>
        <taxon>Eukaryota</taxon>
        <taxon>Metazoa</taxon>
        <taxon>Ecdysozoa</taxon>
        <taxon>Arthropoda</taxon>
        <taxon>Hexapoda</taxon>
        <taxon>Insecta</taxon>
        <taxon>Pterygota</taxon>
        <taxon>Neoptera</taxon>
        <taxon>Endopterygota</taxon>
        <taxon>Hymenoptera</taxon>
        <taxon>Apocrita</taxon>
        <taxon>Aculeata</taxon>
        <taxon>Vespoidea</taxon>
        <taxon>Vespidae</taxon>
        <taxon>Vespinae</taxon>
        <taxon>Vespula</taxon>
    </lineage>
</organism>
<name>A0A834NC82_VESVU</name>